<dbReference type="EMBL" id="DYZF01000200">
    <property type="protein sequence ID" value="HJE51904.1"/>
    <property type="molecule type" value="Genomic_DNA"/>
</dbReference>
<dbReference type="InterPro" id="IPR029043">
    <property type="entry name" value="GcvT/YgfZ_C"/>
</dbReference>
<dbReference type="InterPro" id="IPR017703">
    <property type="entry name" value="YgfZ/GCV_T_CS"/>
</dbReference>
<dbReference type="PIRSF" id="PIRSF006487">
    <property type="entry name" value="GcvT"/>
    <property type="match status" value="1"/>
</dbReference>
<gene>
    <name evidence="2" type="ORF">K8V15_08000</name>
</gene>
<protein>
    <submittedName>
        <fullName evidence="2">Folate-binding protein</fullName>
    </submittedName>
</protein>
<dbReference type="SUPFAM" id="SSF103025">
    <property type="entry name" value="Folate-binding domain"/>
    <property type="match status" value="1"/>
</dbReference>
<proteinExistence type="predicted"/>
<reference evidence="2" key="2">
    <citation type="submission" date="2021-09" db="EMBL/GenBank/DDBJ databases">
        <authorList>
            <person name="Gilroy R."/>
        </authorList>
    </citation>
    <scope>NUCLEOTIDE SEQUENCE</scope>
    <source>
        <strain evidence="2">ChiGjej3B3-7470</strain>
    </source>
</reference>
<evidence type="ECO:0000313" key="3">
    <source>
        <dbReference type="Proteomes" id="UP000712713"/>
    </source>
</evidence>
<evidence type="ECO:0000313" key="2">
    <source>
        <dbReference type="EMBL" id="HJE51904.1"/>
    </source>
</evidence>
<dbReference type="SUPFAM" id="SSF101790">
    <property type="entry name" value="Aminomethyltransferase beta-barrel domain"/>
    <property type="match status" value="1"/>
</dbReference>
<comment type="caution">
    <text evidence="2">The sequence shown here is derived from an EMBL/GenBank/DDBJ whole genome shotgun (WGS) entry which is preliminary data.</text>
</comment>
<dbReference type="NCBIfam" id="TIGR03317">
    <property type="entry name" value="ygfZ_signature"/>
    <property type="match status" value="1"/>
</dbReference>
<dbReference type="InterPro" id="IPR027266">
    <property type="entry name" value="TrmE/GcvT-like"/>
</dbReference>
<dbReference type="Proteomes" id="UP000712713">
    <property type="component" value="Unassembled WGS sequence"/>
</dbReference>
<dbReference type="InterPro" id="IPR045179">
    <property type="entry name" value="YgfZ/GcvT"/>
</dbReference>
<dbReference type="AlphaFoldDB" id="A0A921JQT1"/>
<keyword evidence="1" id="KW-0809">Transit peptide</keyword>
<dbReference type="GO" id="GO:0016226">
    <property type="term" value="P:iron-sulfur cluster assembly"/>
    <property type="evidence" value="ECO:0007669"/>
    <property type="project" value="TreeGrafter"/>
</dbReference>
<dbReference type="Gene3D" id="3.30.1360.120">
    <property type="entry name" value="Probable tRNA modification gtpase trme, domain 1"/>
    <property type="match status" value="2"/>
</dbReference>
<evidence type="ECO:0000256" key="1">
    <source>
        <dbReference type="ARBA" id="ARBA00022946"/>
    </source>
</evidence>
<accession>A0A921JQT1</accession>
<organism evidence="2 3">
    <name type="scientific">Tessaracoccus flavescens</name>
    <dbReference type="NCBI Taxonomy" id="399497"/>
    <lineage>
        <taxon>Bacteria</taxon>
        <taxon>Bacillati</taxon>
        <taxon>Actinomycetota</taxon>
        <taxon>Actinomycetes</taxon>
        <taxon>Propionibacteriales</taxon>
        <taxon>Propionibacteriaceae</taxon>
        <taxon>Tessaracoccus</taxon>
    </lineage>
</organism>
<sequence>MSDARVAVDDGIDAGLTWHFGNPVAEARAVANGQGVVDLRNREVIEVSGADRLTWLHSLTSQHLSDLAVGEATTALILSPTGHIEHVMHGVDDGESFLAWTEPGRADELVGFLTRMRFMMKVEVARRDDLRLVWAGHGVGLAPQWRVRDSELGGSDVFLPVDADLPDTVGLWAFDSLRIAAGVPRIFVDTDFKTIPNEIGLVGTHLNKGCYRGQETVARVHNLGRPPRRLVQLLLDGSQSALPAVGADIELDGKRVGFVGSSARHHELGPIALGLVKRNIDVGVTLLVDGIPAAQEALVDPDVGLHVRPVLG</sequence>
<dbReference type="PANTHER" id="PTHR22602:SF0">
    <property type="entry name" value="TRANSFERASE CAF17, MITOCHONDRIAL-RELATED"/>
    <property type="match status" value="1"/>
</dbReference>
<name>A0A921JQT1_9ACTN</name>
<dbReference type="PANTHER" id="PTHR22602">
    <property type="entry name" value="TRANSFERASE CAF17, MITOCHONDRIAL-RELATED"/>
    <property type="match status" value="1"/>
</dbReference>
<reference evidence="2" key="1">
    <citation type="journal article" date="2021" name="PeerJ">
        <title>Extensive microbial diversity within the chicken gut microbiome revealed by metagenomics and culture.</title>
        <authorList>
            <person name="Gilroy R."/>
            <person name="Ravi A."/>
            <person name="Getino M."/>
            <person name="Pursley I."/>
            <person name="Horton D.L."/>
            <person name="Alikhan N.F."/>
            <person name="Baker D."/>
            <person name="Gharbi K."/>
            <person name="Hall N."/>
            <person name="Watson M."/>
            <person name="Adriaenssens E.M."/>
            <person name="Foster-Nyarko E."/>
            <person name="Jarju S."/>
            <person name="Secka A."/>
            <person name="Antonio M."/>
            <person name="Oren A."/>
            <person name="Chaudhuri R.R."/>
            <person name="La Ragione R."/>
            <person name="Hildebrand F."/>
            <person name="Pallen M.J."/>
        </authorList>
    </citation>
    <scope>NUCLEOTIDE SEQUENCE</scope>
    <source>
        <strain evidence="2">ChiGjej3B3-7470</strain>
    </source>
</reference>